<evidence type="ECO:0008006" key="3">
    <source>
        <dbReference type="Google" id="ProtNLM"/>
    </source>
</evidence>
<evidence type="ECO:0000313" key="2">
    <source>
        <dbReference type="Proteomes" id="UP000246073"/>
    </source>
</evidence>
<dbReference type="EMBL" id="OOFM01000005">
    <property type="protein sequence ID" value="SPL65353.1"/>
    <property type="molecule type" value="Genomic_DNA"/>
</dbReference>
<evidence type="ECO:0000313" key="1">
    <source>
        <dbReference type="EMBL" id="SPL65353.1"/>
    </source>
</evidence>
<organism evidence="1 2">
    <name type="scientific">Ochrobactrum soli</name>
    <dbReference type="NCBI Taxonomy" id="2448455"/>
    <lineage>
        <taxon>Bacteria</taxon>
        <taxon>Pseudomonadati</taxon>
        <taxon>Pseudomonadota</taxon>
        <taxon>Alphaproteobacteria</taxon>
        <taxon>Hyphomicrobiales</taxon>
        <taxon>Brucellaceae</taxon>
        <taxon>Brucella/Ochrobactrum group</taxon>
        <taxon>Ochrobactrum</taxon>
    </lineage>
</organism>
<accession>A0A2P9HMY9</accession>
<reference evidence="2" key="1">
    <citation type="submission" date="2017-12" db="EMBL/GenBank/DDBJ databases">
        <authorList>
            <person name="Diaz M."/>
        </authorList>
    </citation>
    <scope>NUCLEOTIDE SEQUENCE [LARGE SCALE GENOMIC DNA]</scope>
    <source>
        <strain evidence="2">FI11154</strain>
    </source>
</reference>
<gene>
    <name evidence="1" type="ORF">OHAE_1220</name>
</gene>
<dbReference type="RefSeq" id="WP_109369005.1">
    <property type="nucleotide sequence ID" value="NZ_OOFM01000005.1"/>
</dbReference>
<proteinExistence type="predicted"/>
<dbReference type="AlphaFoldDB" id="A0A2P9HMY9"/>
<name>A0A2P9HMY9_9HYPH</name>
<sequence>MAAFDRMDRVISKTVDRVNAIPFVFTPQASTPNGRPGPDTARKVVNGKGIFDYISVEYGVQLGVRRSYREANDLRSLQSGRDPQLSIDRRYFPAGAEEPKQGDLVSFPTRPELPDFQVISSQRDGLSRVVLMLVQLGGQA</sequence>
<protein>
    <recommendedName>
        <fullName evidence="3">Phage protein</fullName>
    </recommendedName>
</protein>
<dbReference type="Proteomes" id="UP000246073">
    <property type="component" value="Unassembled WGS sequence"/>
</dbReference>